<dbReference type="AlphaFoldDB" id="A0A0A9CH58"/>
<reference evidence="1" key="2">
    <citation type="journal article" date="2015" name="Data Brief">
        <title>Shoot transcriptome of the giant reed, Arundo donax.</title>
        <authorList>
            <person name="Barrero R.A."/>
            <person name="Guerrero F.D."/>
            <person name="Moolhuijzen P."/>
            <person name="Goolsby J.A."/>
            <person name="Tidwell J."/>
            <person name="Bellgard S.E."/>
            <person name="Bellgard M.I."/>
        </authorList>
    </citation>
    <scope>NUCLEOTIDE SEQUENCE</scope>
    <source>
        <tissue evidence="1">Shoot tissue taken approximately 20 cm above the soil surface</tissue>
    </source>
</reference>
<sequence>MILTTSYIDSCSWPFTRLNLPASPSNVVLRTAARSVLPGVELDTLFVLTAAAIAHAVSYAQSRSTLGLCTS</sequence>
<proteinExistence type="predicted"/>
<evidence type="ECO:0000313" key="1">
    <source>
        <dbReference type="EMBL" id="JAD70857.1"/>
    </source>
</evidence>
<reference evidence="1" key="1">
    <citation type="submission" date="2014-09" db="EMBL/GenBank/DDBJ databases">
        <authorList>
            <person name="Magalhaes I.L.F."/>
            <person name="Oliveira U."/>
            <person name="Santos F.R."/>
            <person name="Vidigal T.H.D.A."/>
            <person name="Brescovit A.D."/>
            <person name="Santos A.J."/>
        </authorList>
    </citation>
    <scope>NUCLEOTIDE SEQUENCE</scope>
    <source>
        <tissue evidence="1">Shoot tissue taken approximately 20 cm above the soil surface</tissue>
    </source>
</reference>
<protein>
    <submittedName>
        <fullName evidence="1">Uncharacterized protein</fullName>
    </submittedName>
</protein>
<name>A0A0A9CH58_ARUDO</name>
<organism evidence="1">
    <name type="scientific">Arundo donax</name>
    <name type="common">Giant reed</name>
    <name type="synonym">Donax arundinaceus</name>
    <dbReference type="NCBI Taxonomy" id="35708"/>
    <lineage>
        <taxon>Eukaryota</taxon>
        <taxon>Viridiplantae</taxon>
        <taxon>Streptophyta</taxon>
        <taxon>Embryophyta</taxon>
        <taxon>Tracheophyta</taxon>
        <taxon>Spermatophyta</taxon>
        <taxon>Magnoliopsida</taxon>
        <taxon>Liliopsida</taxon>
        <taxon>Poales</taxon>
        <taxon>Poaceae</taxon>
        <taxon>PACMAD clade</taxon>
        <taxon>Arundinoideae</taxon>
        <taxon>Arundineae</taxon>
        <taxon>Arundo</taxon>
    </lineage>
</organism>
<dbReference type="EMBL" id="GBRH01227038">
    <property type="protein sequence ID" value="JAD70857.1"/>
    <property type="molecule type" value="Transcribed_RNA"/>
</dbReference>
<accession>A0A0A9CH58</accession>